<evidence type="ECO:0000313" key="2">
    <source>
        <dbReference type="Proteomes" id="UP000789396"/>
    </source>
</evidence>
<protein>
    <submittedName>
        <fullName evidence="1">9859_t:CDS:1</fullName>
    </submittedName>
</protein>
<gene>
    <name evidence="1" type="ORF">RFULGI_LOCUS17274</name>
</gene>
<feature type="non-terminal residue" evidence="1">
    <location>
        <position position="1"/>
    </location>
</feature>
<dbReference type="OrthoDB" id="8121869at2759"/>
<dbReference type="AlphaFoldDB" id="A0A9N9P8F1"/>
<evidence type="ECO:0000313" key="1">
    <source>
        <dbReference type="EMBL" id="CAG8796468.1"/>
    </source>
</evidence>
<reference evidence="1" key="1">
    <citation type="submission" date="2021-06" db="EMBL/GenBank/DDBJ databases">
        <authorList>
            <person name="Kallberg Y."/>
            <person name="Tangrot J."/>
            <person name="Rosling A."/>
        </authorList>
    </citation>
    <scope>NUCLEOTIDE SEQUENCE</scope>
    <source>
        <strain evidence="1">IN212</strain>
    </source>
</reference>
<proteinExistence type="predicted"/>
<organism evidence="1 2">
    <name type="scientific">Racocetra fulgida</name>
    <dbReference type="NCBI Taxonomy" id="60492"/>
    <lineage>
        <taxon>Eukaryota</taxon>
        <taxon>Fungi</taxon>
        <taxon>Fungi incertae sedis</taxon>
        <taxon>Mucoromycota</taxon>
        <taxon>Glomeromycotina</taxon>
        <taxon>Glomeromycetes</taxon>
        <taxon>Diversisporales</taxon>
        <taxon>Gigasporaceae</taxon>
        <taxon>Racocetra</taxon>
    </lineage>
</organism>
<sequence length="68" mass="8019">QMYAMNPNEREKYYLHLLLNYIKGAISFTDLKRVGDYLCATFQESALKYEIIKIENLYNSAMQEAAQF</sequence>
<comment type="caution">
    <text evidence="1">The sequence shown here is derived from an EMBL/GenBank/DDBJ whole genome shotgun (WGS) entry which is preliminary data.</text>
</comment>
<keyword evidence="2" id="KW-1185">Reference proteome</keyword>
<name>A0A9N9P8F1_9GLOM</name>
<accession>A0A9N9P8F1</accession>
<dbReference type="Proteomes" id="UP000789396">
    <property type="component" value="Unassembled WGS sequence"/>
</dbReference>
<dbReference type="EMBL" id="CAJVPZ010066794">
    <property type="protein sequence ID" value="CAG8796468.1"/>
    <property type="molecule type" value="Genomic_DNA"/>
</dbReference>